<evidence type="ECO:0000256" key="9">
    <source>
        <dbReference type="ARBA" id="ARBA00023242"/>
    </source>
</evidence>
<evidence type="ECO:0000313" key="12">
    <source>
        <dbReference type="Proteomes" id="UP000230750"/>
    </source>
</evidence>
<dbReference type="GO" id="GO:0005789">
    <property type="term" value="C:endoplasmic reticulum membrane"/>
    <property type="evidence" value="ECO:0007669"/>
    <property type="project" value="UniProtKB-SubCell"/>
</dbReference>
<organism evidence="11 12">
    <name type="scientific">Stichopus japonicus</name>
    <name type="common">Sea cucumber</name>
    <dbReference type="NCBI Taxonomy" id="307972"/>
    <lineage>
        <taxon>Eukaryota</taxon>
        <taxon>Metazoa</taxon>
        <taxon>Echinodermata</taxon>
        <taxon>Eleutherozoa</taxon>
        <taxon>Echinozoa</taxon>
        <taxon>Holothuroidea</taxon>
        <taxon>Aspidochirotacea</taxon>
        <taxon>Aspidochirotida</taxon>
        <taxon>Stichopodidae</taxon>
        <taxon>Apostichopus</taxon>
    </lineage>
</organism>
<evidence type="ECO:0000256" key="10">
    <source>
        <dbReference type="SAM" id="Phobius"/>
    </source>
</evidence>
<evidence type="ECO:0000256" key="7">
    <source>
        <dbReference type="ARBA" id="ARBA00022989"/>
    </source>
</evidence>
<dbReference type="PANTHER" id="PTHR13416">
    <property type="match status" value="1"/>
</dbReference>
<sequence>MDMAGDGQRRDTPADNSVSIKNIKFLHNLSNTFAGAMTGLGLVFVAIFVLFLNETSIVVSSQRINDKLKSVAGLESIHRVLQENNNKLVYITGQLRTNQPLTDGQFGIEAHVLKLRREVQMFQWIEHTRSSSESGSNPSEINTVYTKEWRSEAVASESFLKPDRHQNKKEFPVKSTTFVATHAYVGSYYIKENLKEKMEEFHPLPTLQPNDEYNIEFHNGWYYQKGVATHPEVGDVRDAFFTVESVDKTIIPGACTRSMLSGSSLKCEGQITYAFSCAICAQLTQKNYHQLYRSLPRAAGLASSIWPDPVPWPGHSFPVTRWCGKMNK</sequence>
<evidence type="ECO:0000256" key="3">
    <source>
        <dbReference type="ARBA" id="ARBA00004586"/>
    </source>
</evidence>
<dbReference type="PANTHER" id="PTHR13416:SF2">
    <property type="entry name" value="TRANSMEMBRANE PROTEIN 43"/>
    <property type="match status" value="1"/>
</dbReference>
<keyword evidence="5 10" id="KW-0812">Transmembrane</keyword>
<dbReference type="EMBL" id="MRZV01000222">
    <property type="protein sequence ID" value="PIK55256.1"/>
    <property type="molecule type" value="Genomic_DNA"/>
</dbReference>
<evidence type="ECO:0000256" key="2">
    <source>
        <dbReference type="ARBA" id="ARBA00004259"/>
    </source>
</evidence>
<dbReference type="Pfam" id="PF07787">
    <property type="entry name" value="TMEM43"/>
    <property type="match status" value="1"/>
</dbReference>
<name>A0A2G8L4S3_STIJA</name>
<dbReference type="AlphaFoldDB" id="A0A2G8L4S3"/>
<comment type="subcellular location">
    <subcellularLocation>
        <location evidence="1">Endomembrane system</location>
        <topology evidence="1">Multi-pass membrane protein</topology>
    </subcellularLocation>
    <subcellularLocation>
        <location evidence="3">Endoplasmic reticulum membrane</location>
    </subcellularLocation>
    <subcellularLocation>
        <location evidence="2">Nucleus envelope</location>
    </subcellularLocation>
</comment>
<feature type="transmembrane region" description="Helical" evidence="10">
    <location>
        <begin position="33"/>
        <end position="52"/>
    </location>
</feature>
<dbReference type="Proteomes" id="UP000230750">
    <property type="component" value="Unassembled WGS sequence"/>
</dbReference>
<proteinExistence type="inferred from homology"/>
<keyword evidence="8 10" id="KW-0472">Membrane</keyword>
<gene>
    <name evidence="11" type="ORF">BSL78_07852</name>
</gene>
<evidence type="ECO:0000256" key="8">
    <source>
        <dbReference type="ARBA" id="ARBA00023136"/>
    </source>
</evidence>
<keyword evidence="6" id="KW-0256">Endoplasmic reticulum</keyword>
<keyword evidence="7 10" id="KW-1133">Transmembrane helix</keyword>
<dbReference type="OrthoDB" id="410725at2759"/>
<reference evidence="11 12" key="1">
    <citation type="journal article" date="2017" name="PLoS Biol.">
        <title>The sea cucumber genome provides insights into morphological evolution and visceral regeneration.</title>
        <authorList>
            <person name="Zhang X."/>
            <person name="Sun L."/>
            <person name="Yuan J."/>
            <person name="Sun Y."/>
            <person name="Gao Y."/>
            <person name="Zhang L."/>
            <person name="Li S."/>
            <person name="Dai H."/>
            <person name="Hamel J.F."/>
            <person name="Liu C."/>
            <person name="Yu Y."/>
            <person name="Liu S."/>
            <person name="Lin W."/>
            <person name="Guo K."/>
            <person name="Jin S."/>
            <person name="Xu P."/>
            <person name="Storey K.B."/>
            <person name="Huan P."/>
            <person name="Zhang T."/>
            <person name="Zhou Y."/>
            <person name="Zhang J."/>
            <person name="Lin C."/>
            <person name="Li X."/>
            <person name="Xing L."/>
            <person name="Huo D."/>
            <person name="Sun M."/>
            <person name="Wang L."/>
            <person name="Mercier A."/>
            <person name="Li F."/>
            <person name="Yang H."/>
            <person name="Xiang J."/>
        </authorList>
    </citation>
    <scope>NUCLEOTIDE SEQUENCE [LARGE SCALE GENOMIC DNA]</scope>
    <source>
        <strain evidence="11">Shaxun</strain>
        <tissue evidence="11">Muscle</tissue>
    </source>
</reference>
<dbReference type="GO" id="GO:0006629">
    <property type="term" value="P:lipid metabolic process"/>
    <property type="evidence" value="ECO:0007669"/>
    <property type="project" value="TreeGrafter"/>
</dbReference>
<comment type="similarity">
    <text evidence="4">Belongs to the TMEM43 family.</text>
</comment>
<evidence type="ECO:0000256" key="4">
    <source>
        <dbReference type="ARBA" id="ARBA00006627"/>
    </source>
</evidence>
<protein>
    <submittedName>
        <fullName evidence="11">Putative transmembrane protein</fullName>
    </submittedName>
</protein>
<comment type="caution">
    <text evidence="11">The sequence shown here is derived from an EMBL/GenBank/DDBJ whole genome shotgun (WGS) entry which is preliminary data.</text>
</comment>
<evidence type="ECO:0000256" key="6">
    <source>
        <dbReference type="ARBA" id="ARBA00022824"/>
    </source>
</evidence>
<dbReference type="InterPro" id="IPR012430">
    <property type="entry name" value="TMEM43_fam"/>
</dbReference>
<dbReference type="GO" id="GO:0005637">
    <property type="term" value="C:nuclear inner membrane"/>
    <property type="evidence" value="ECO:0007669"/>
    <property type="project" value="TreeGrafter"/>
</dbReference>
<evidence type="ECO:0000256" key="5">
    <source>
        <dbReference type="ARBA" id="ARBA00022692"/>
    </source>
</evidence>
<evidence type="ECO:0000256" key="1">
    <source>
        <dbReference type="ARBA" id="ARBA00004127"/>
    </source>
</evidence>
<dbReference type="GO" id="GO:0071763">
    <property type="term" value="P:nuclear membrane organization"/>
    <property type="evidence" value="ECO:0007669"/>
    <property type="project" value="TreeGrafter"/>
</dbReference>
<accession>A0A2G8L4S3</accession>
<keyword evidence="9" id="KW-0539">Nucleus</keyword>
<dbReference type="STRING" id="307972.A0A2G8L4S3"/>
<keyword evidence="12" id="KW-1185">Reference proteome</keyword>
<evidence type="ECO:0000313" key="11">
    <source>
        <dbReference type="EMBL" id="PIK55256.1"/>
    </source>
</evidence>